<dbReference type="EC" id="2.7.2.4" evidence="5 15"/>
<dbReference type="NCBIfam" id="NF005155">
    <property type="entry name" value="PRK06635.1-4"/>
    <property type="match status" value="1"/>
</dbReference>
<keyword evidence="19" id="KW-1185">Reference proteome</keyword>
<dbReference type="GO" id="GO:0005829">
    <property type="term" value="C:cytosol"/>
    <property type="evidence" value="ECO:0007669"/>
    <property type="project" value="TreeGrafter"/>
</dbReference>
<dbReference type="PROSITE" id="PS00324">
    <property type="entry name" value="ASPARTOKINASE"/>
    <property type="match status" value="1"/>
</dbReference>
<dbReference type="FunFam" id="3.40.1160.10:FF:000002">
    <property type="entry name" value="Aspartokinase"/>
    <property type="match status" value="1"/>
</dbReference>
<evidence type="ECO:0000256" key="3">
    <source>
        <dbReference type="ARBA" id="ARBA00005139"/>
    </source>
</evidence>
<evidence type="ECO:0000256" key="5">
    <source>
        <dbReference type="ARBA" id="ARBA00013059"/>
    </source>
</evidence>
<dbReference type="PRINTS" id="PR00474">
    <property type="entry name" value="GLU5KINASE"/>
</dbReference>
<dbReference type="InterPro" id="IPR001057">
    <property type="entry name" value="Glu/AcGlu_kinase"/>
</dbReference>
<dbReference type="UniPathway" id="UPA00034">
    <property type="reaction ID" value="UER00015"/>
</dbReference>
<feature type="binding site" evidence="14">
    <location>
        <position position="184"/>
    </location>
    <ligand>
        <name>ATP</name>
        <dbReference type="ChEBI" id="CHEBI:30616"/>
    </ligand>
</feature>
<dbReference type="InterPro" id="IPR041740">
    <property type="entry name" value="AKii-LysC-BS"/>
</dbReference>
<evidence type="ECO:0000256" key="7">
    <source>
        <dbReference type="ARBA" id="ARBA00022605"/>
    </source>
</evidence>
<gene>
    <name evidence="18" type="ORF">EQU50_03655</name>
</gene>
<comment type="pathway">
    <text evidence="1 16">Amino-acid biosynthesis; L-lysine biosynthesis via DAP pathway; (S)-tetrahydrodipicolinate from L-aspartate: step 1/4.</text>
</comment>
<comment type="caution">
    <text evidence="18">The sequence shown here is derived from an EMBL/GenBank/DDBJ whole genome shotgun (WGS) entry which is preliminary data.</text>
</comment>
<dbReference type="InterPro" id="IPR036393">
    <property type="entry name" value="AceGlu_kinase-like_sf"/>
</dbReference>
<dbReference type="SUPFAM" id="SSF53633">
    <property type="entry name" value="Carbamate kinase-like"/>
    <property type="match status" value="1"/>
</dbReference>
<comment type="pathway">
    <text evidence="3 16">Amino-acid biosynthesis; L-threonine biosynthesis; L-threonine from L-aspartate: step 1/5.</text>
</comment>
<evidence type="ECO:0000313" key="19">
    <source>
        <dbReference type="Proteomes" id="UP000293550"/>
    </source>
</evidence>
<keyword evidence="10 15" id="KW-0418">Kinase</keyword>
<keyword evidence="11 14" id="KW-0067">ATP-binding</keyword>
<evidence type="ECO:0000313" key="18">
    <source>
        <dbReference type="EMBL" id="RZI46039.1"/>
    </source>
</evidence>
<dbReference type="InterPro" id="IPR005260">
    <property type="entry name" value="Asp_kin_monofn"/>
</dbReference>
<comment type="pathway">
    <text evidence="2 16">Amino-acid biosynthesis; L-methionine biosynthesis via de novo pathway; L-homoserine from L-aspartate: step 1/3.</text>
</comment>
<evidence type="ECO:0000256" key="6">
    <source>
        <dbReference type="ARBA" id="ARBA00016273"/>
    </source>
</evidence>
<dbReference type="InterPro" id="IPR054352">
    <property type="entry name" value="ACT_Aspartokinase"/>
</dbReference>
<evidence type="ECO:0000256" key="16">
    <source>
        <dbReference type="RuleBase" id="RU004249"/>
    </source>
</evidence>
<dbReference type="OrthoDB" id="9799110at2"/>
<sequence>MARYVLKFGGTSVANVTRLQHVAHIIKKQADAGHELVVVVSAMAGITNKLVEYAHSLCPDKLTNEHDVVLSSGEQITSGLLALALSQLGFQSRSYLAWQIPIQTDDTPSQGRISNISTARLEECLRHKRIPVVAGFQGVNSEGRLTTLGRGGSDTTAVALAAALNADRCDIYTDVDGVYNADPRLVANARKLSRITYDEMFEMAAQGAKVLQARSVELAMKHGVKLRVLSSFVETPGTDIVKERENVESTLVSGIAHSQNDVRITIKNIPNHAQSVATIFSHLAENAIPIDMIVQTSVVHDHVDLTFTLLHSNLERAQHVLKEVQKIIPYSQLDIDTDIVKISIIGVGIRSDLNSLQLLFQTLAIHNISVQLMTTSEIKLCVIIDKHHTDVALNALHQAYELEKVAA</sequence>
<dbReference type="GO" id="GO:0009089">
    <property type="term" value="P:lysine biosynthetic process via diaminopimelate"/>
    <property type="evidence" value="ECO:0007669"/>
    <property type="project" value="UniProtKB-UniPathway"/>
</dbReference>
<dbReference type="EMBL" id="SCFB01000005">
    <property type="protein sequence ID" value="RZI46039.1"/>
    <property type="molecule type" value="Genomic_DNA"/>
</dbReference>
<feature type="binding site" evidence="14">
    <location>
        <position position="74"/>
    </location>
    <ligand>
        <name>substrate</name>
    </ligand>
</feature>
<reference evidence="18 19" key="1">
    <citation type="submission" date="2018-10" db="EMBL/GenBank/DDBJ databases">
        <title>An updated phylogeny of the Alphaproteobacteria reveals that the parasitic Rickettsiales and Holosporales have independent origins.</title>
        <authorList>
            <person name="Munoz-Gomez S.A."/>
            <person name="Hess S."/>
            <person name="Burger G."/>
            <person name="Lang B.F."/>
            <person name="Susko E."/>
            <person name="Slamovits C.H."/>
            <person name="Roger A.J."/>
        </authorList>
    </citation>
    <scope>NUCLEOTIDE SEQUENCE [LARGE SCALE GENOMIC DNA]</scope>
    <source>
        <strain evidence="18">HOLO01</strain>
    </source>
</reference>
<dbReference type="Gene3D" id="3.40.1160.10">
    <property type="entry name" value="Acetylglutamate kinase-like"/>
    <property type="match status" value="1"/>
</dbReference>
<feature type="binding site" evidence="14">
    <location>
        <begin position="7"/>
        <end position="10"/>
    </location>
    <ligand>
        <name>ATP</name>
        <dbReference type="ChEBI" id="CHEBI:30616"/>
    </ligand>
</feature>
<dbReference type="InterPro" id="IPR002912">
    <property type="entry name" value="ACT_dom"/>
</dbReference>
<dbReference type="SUPFAM" id="SSF55021">
    <property type="entry name" value="ACT-like"/>
    <property type="match status" value="2"/>
</dbReference>
<evidence type="ECO:0000256" key="13">
    <source>
        <dbReference type="ARBA" id="ARBA00047872"/>
    </source>
</evidence>
<evidence type="ECO:0000256" key="10">
    <source>
        <dbReference type="ARBA" id="ARBA00022777"/>
    </source>
</evidence>
<dbReference type="InterPro" id="IPR001341">
    <property type="entry name" value="Asp_kinase"/>
</dbReference>
<dbReference type="InterPro" id="IPR045865">
    <property type="entry name" value="ACT-like_dom_sf"/>
</dbReference>
<accession>A0A4Q7DIK3</accession>
<dbReference type="PANTHER" id="PTHR21499:SF3">
    <property type="entry name" value="ASPARTOKINASE"/>
    <property type="match status" value="1"/>
</dbReference>
<dbReference type="InterPro" id="IPR018042">
    <property type="entry name" value="Aspartate_kinase_CS"/>
</dbReference>
<feature type="domain" description="ACT" evidence="17">
    <location>
        <begin position="264"/>
        <end position="340"/>
    </location>
</feature>
<dbReference type="GO" id="GO:0004072">
    <property type="term" value="F:aspartate kinase activity"/>
    <property type="evidence" value="ECO:0007669"/>
    <property type="project" value="UniProtKB-EC"/>
</dbReference>
<evidence type="ECO:0000256" key="9">
    <source>
        <dbReference type="ARBA" id="ARBA00022741"/>
    </source>
</evidence>
<dbReference type="InterPro" id="IPR001048">
    <property type="entry name" value="Asp/Glu/Uridylate_kinase"/>
</dbReference>
<dbReference type="Pfam" id="PF00696">
    <property type="entry name" value="AA_kinase"/>
    <property type="match status" value="1"/>
</dbReference>
<keyword evidence="8 15" id="KW-0808">Transferase</keyword>
<dbReference type="NCBIfam" id="NF005154">
    <property type="entry name" value="PRK06635.1-2"/>
    <property type="match status" value="1"/>
</dbReference>
<evidence type="ECO:0000256" key="4">
    <source>
        <dbReference type="ARBA" id="ARBA00010122"/>
    </source>
</evidence>
<evidence type="ECO:0000256" key="12">
    <source>
        <dbReference type="ARBA" id="ARBA00023154"/>
    </source>
</evidence>
<dbReference type="NCBIfam" id="TIGR00657">
    <property type="entry name" value="asp_kinases"/>
    <property type="match status" value="1"/>
</dbReference>
<feature type="binding site" evidence="14">
    <location>
        <position position="179"/>
    </location>
    <ligand>
        <name>ATP</name>
        <dbReference type="ChEBI" id="CHEBI:30616"/>
    </ligand>
</feature>
<evidence type="ECO:0000256" key="2">
    <source>
        <dbReference type="ARBA" id="ARBA00004986"/>
    </source>
</evidence>
<dbReference type="RefSeq" id="WP_130153799.1">
    <property type="nucleotide sequence ID" value="NZ_SCFB01000005.1"/>
</dbReference>
<dbReference type="Gene3D" id="3.30.2130.10">
    <property type="entry name" value="VC0802-like"/>
    <property type="match status" value="1"/>
</dbReference>
<evidence type="ECO:0000256" key="11">
    <source>
        <dbReference type="ARBA" id="ARBA00022840"/>
    </source>
</evidence>
<protein>
    <recommendedName>
        <fullName evidence="6 15">Aspartokinase</fullName>
        <ecNumber evidence="5 15">2.7.2.4</ecNumber>
    </recommendedName>
</protein>
<evidence type="ECO:0000259" key="17">
    <source>
        <dbReference type="PROSITE" id="PS51671"/>
    </source>
</evidence>
<dbReference type="Proteomes" id="UP000293550">
    <property type="component" value="Unassembled WGS sequence"/>
</dbReference>
<evidence type="ECO:0000256" key="14">
    <source>
        <dbReference type="PIRSR" id="PIRSR000726-1"/>
    </source>
</evidence>
<dbReference type="CDD" id="cd04913">
    <property type="entry name" value="ACT_AKii-LysC-BS-like_1"/>
    <property type="match status" value="1"/>
</dbReference>
<keyword evidence="12" id="KW-0457">Lysine biosynthesis</keyword>
<dbReference type="UniPathway" id="UPA00050">
    <property type="reaction ID" value="UER00461"/>
</dbReference>
<feature type="binding site" evidence="14">
    <location>
        <begin position="173"/>
        <end position="174"/>
    </location>
    <ligand>
        <name>ATP</name>
        <dbReference type="ChEBI" id="CHEBI:30616"/>
    </ligand>
</feature>
<feature type="binding site" evidence="14">
    <location>
        <position position="47"/>
    </location>
    <ligand>
        <name>substrate</name>
    </ligand>
</feature>
<evidence type="ECO:0000256" key="8">
    <source>
        <dbReference type="ARBA" id="ARBA00022679"/>
    </source>
</evidence>
<dbReference type="PROSITE" id="PS51671">
    <property type="entry name" value="ACT"/>
    <property type="match status" value="1"/>
</dbReference>
<dbReference type="PIRSF" id="PIRSF000726">
    <property type="entry name" value="Asp_kin"/>
    <property type="match status" value="1"/>
</dbReference>
<dbReference type="PANTHER" id="PTHR21499">
    <property type="entry name" value="ASPARTATE KINASE"/>
    <property type="match status" value="1"/>
</dbReference>
<keyword evidence="7 16" id="KW-0028">Amino-acid biosynthesis</keyword>
<dbReference type="AlphaFoldDB" id="A0A4Q7DIK3"/>
<comment type="catalytic activity">
    <reaction evidence="13 15">
        <text>L-aspartate + ATP = 4-phospho-L-aspartate + ADP</text>
        <dbReference type="Rhea" id="RHEA:23776"/>
        <dbReference type="ChEBI" id="CHEBI:29991"/>
        <dbReference type="ChEBI" id="CHEBI:30616"/>
        <dbReference type="ChEBI" id="CHEBI:57535"/>
        <dbReference type="ChEBI" id="CHEBI:456216"/>
        <dbReference type="EC" id="2.7.2.4"/>
    </reaction>
</comment>
<evidence type="ECO:0000256" key="1">
    <source>
        <dbReference type="ARBA" id="ARBA00004766"/>
    </source>
</evidence>
<dbReference type="CDD" id="cd04261">
    <property type="entry name" value="AAK_AKii-LysC-BS"/>
    <property type="match status" value="1"/>
</dbReference>
<comment type="similarity">
    <text evidence="4 15">Belongs to the aspartokinase family.</text>
</comment>
<proteinExistence type="inferred from homology"/>
<dbReference type="UniPathway" id="UPA00051">
    <property type="reaction ID" value="UER00462"/>
</dbReference>
<organism evidence="18 19">
    <name type="scientific">Candidatus Finniella inopinata</name>
    <dbReference type="NCBI Taxonomy" id="1696036"/>
    <lineage>
        <taxon>Bacteria</taxon>
        <taxon>Pseudomonadati</taxon>
        <taxon>Pseudomonadota</taxon>
        <taxon>Alphaproteobacteria</taxon>
        <taxon>Holosporales</taxon>
        <taxon>Candidatus Paracaedibacteraceae</taxon>
        <taxon>Candidatus Finniella</taxon>
    </lineage>
</organism>
<dbReference type="GO" id="GO:0005524">
    <property type="term" value="F:ATP binding"/>
    <property type="evidence" value="ECO:0007669"/>
    <property type="project" value="UniProtKB-KW"/>
</dbReference>
<keyword evidence="9 14" id="KW-0547">Nucleotide-binding</keyword>
<dbReference type="Pfam" id="PF22468">
    <property type="entry name" value="ACT_9"/>
    <property type="match status" value="1"/>
</dbReference>
<feature type="binding site" evidence="14">
    <location>
        <begin position="209"/>
        <end position="210"/>
    </location>
    <ligand>
        <name>ATP</name>
        <dbReference type="ChEBI" id="CHEBI:30616"/>
    </ligand>
</feature>
<dbReference type="GO" id="GO:0009088">
    <property type="term" value="P:threonine biosynthetic process"/>
    <property type="evidence" value="ECO:0007669"/>
    <property type="project" value="UniProtKB-UniPathway"/>
</dbReference>
<dbReference type="GO" id="GO:0009090">
    <property type="term" value="P:homoserine biosynthetic process"/>
    <property type="evidence" value="ECO:0007669"/>
    <property type="project" value="TreeGrafter"/>
</dbReference>
<name>A0A4Q7DIK3_9PROT</name>
<evidence type="ECO:0000256" key="15">
    <source>
        <dbReference type="RuleBase" id="RU003448"/>
    </source>
</evidence>